<feature type="domain" description="Secretion system C-terminal sorting" evidence="1">
    <location>
        <begin position="2"/>
        <end position="55"/>
    </location>
</feature>
<dbReference type="InterPro" id="IPR026444">
    <property type="entry name" value="Secre_tail"/>
</dbReference>
<dbReference type="AlphaFoldDB" id="I6Z5L8"/>
<dbReference type="eggNOG" id="COG1649">
    <property type="taxonomic scope" value="Bacteria"/>
</dbReference>
<protein>
    <recommendedName>
        <fullName evidence="1">Secretion system C-terminal sorting domain-containing protein</fullName>
    </recommendedName>
</protein>
<reference evidence="2 3" key="1">
    <citation type="journal article" date="2013" name="PLoS ONE">
        <title>Genomic analysis of Melioribacter roseus, facultatively anaerobic organotrophic bacterium representing a novel deep lineage within Bacteriodetes/Chlorobi group.</title>
        <authorList>
            <person name="Kadnikov V.V."/>
            <person name="Mardanov A.V."/>
            <person name="Podosokorskaya O.A."/>
            <person name="Gavrilov S.N."/>
            <person name="Kublanov I.V."/>
            <person name="Beletsky A.V."/>
            <person name="Bonch-Osmolovskaya E.A."/>
            <person name="Ravin N.V."/>
        </authorList>
    </citation>
    <scope>NUCLEOTIDE SEQUENCE [LARGE SCALE GENOMIC DNA]</scope>
    <source>
        <strain evidence="3">JCM 17771 / P3M-2</strain>
    </source>
</reference>
<evidence type="ECO:0000259" key="1">
    <source>
        <dbReference type="Pfam" id="PF18962"/>
    </source>
</evidence>
<dbReference type="Proteomes" id="UP000009011">
    <property type="component" value="Chromosome"/>
</dbReference>
<dbReference type="Pfam" id="PF18962">
    <property type="entry name" value="Por_Secre_tail"/>
    <property type="match status" value="1"/>
</dbReference>
<dbReference type="KEGG" id="mro:MROS_1213"/>
<dbReference type="STRING" id="1191523.MROS_1213"/>
<keyword evidence="3" id="KW-1185">Reference proteome</keyword>
<sequence>MTIKLYDVTGKEVKELVNEIRDSGYYEVELNGRDLSSGVYICTIKANKYNKSIKLMMVK</sequence>
<dbReference type="EMBL" id="CP003557">
    <property type="protein sequence ID" value="AFN74450.1"/>
    <property type="molecule type" value="Genomic_DNA"/>
</dbReference>
<dbReference type="NCBIfam" id="TIGR04183">
    <property type="entry name" value="Por_Secre_tail"/>
    <property type="match status" value="1"/>
</dbReference>
<dbReference type="Gene3D" id="2.60.40.4070">
    <property type="match status" value="1"/>
</dbReference>
<dbReference type="HOGENOM" id="CLU_2955199_0_0_10"/>
<accession>I6Z5L8</accession>
<gene>
    <name evidence="2" type="ordered locus">MROS_1213</name>
</gene>
<proteinExistence type="predicted"/>
<name>I6Z5L8_MELRP</name>
<evidence type="ECO:0000313" key="2">
    <source>
        <dbReference type="EMBL" id="AFN74450.1"/>
    </source>
</evidence>
<organism evidence="2 3">
    <name type="scientific">Melioribacter roseus (strain DSM 23840 / JCM 17771 / VKM B-2668 / P3M-2)</name>
    <dbReference type="NCBI Taxonomy" id="1191523"/>
    <lineage>
        <taxon>Bacteria</taxon>
        <taxon>Pseudomonadati</taxon>
        <taxon>Ignavibacteriota</taxon>
        <taxon>Ignavibacteria</taxon>
        <taxon>Ignavibacteriales</taxon>
        <taxon>Melioribacteraceae</taxon>
        <taxon>Melioribacter</taxon>
    </lineage>
</organism>
<evidence type="ECO:0000313" key="3">
    <source>
        <dbReference type="Proteomes" id="UP000009011"/>
    </source>
</evidence>